<comment type="caution">
    <text evidence="2">The sequence shown here is derived from an EMBL/GenBank/DDBJ whole genome shotgun (WGS) entry which is preliminary data.</text>
</comment>
<reference evidence="2" key="1">
    <citation type="submission" date="2019-08" db="EMBL/GenBank/DDBJ databases">
        <authorList>
            <person name="Kucharzyk K."/>
            <person name="Murdoch R.W."/>
            <person name="Higgins S."/>
            <person name="Loffler F."/>
        </authorList>
    </citation>
    <scope>NUCLEOTIDE SEQUENCE</scope>
</reference>
<name>A0A645ESC1_9ZZZZ</name>
<organism evidence="2">
    <name type="scientific">bioreactor metagenome</name>
    <dbReference type="NCBI Taxonomy" id="1076179"/>
    <lineage>
        <taxon>unclassified sequences</taxon>
        <taxon>metagenomes</taxon>
        <taxon>ecological metagenomes</taxon>
    </lineage>
</organism>
<dbReference type="EMBL" id="VSSQ01050224">
    <property type="protein sequence ID" value="MPN04300.1"/>
    <property type="molecule type" value="Genomic_DNA"/>
</dbReference>
<evidence type="ECO:0000313" key="2">
    <source>
        <dbReference type="EMBL" id="MPN04300.1"/>
    </source>
</evidence>
<feature type="compositionally biased region" description="Gly residues" evidence="1">
    <location>
        <begin position="78"/>
        <end position="88"/>
    </location>
</feature>
<accession>A0A645ESC1</accession>
<sequence>MEQFLGADQAEVPAPRRGPEGVRIVRVAAGDVSGDALVQAEGGQDPVAADDGVLPAGELVGEGQPGGRGGDPREGDHVGPGGVIGTGGLDHHFTP</sequence>
<proteinExistence type="predicted"/>
<gene>
    <name evidence="2" type="ORF">SDC9_151536</name>
</gene>
<evidence type="ECO:0000256" key="1">
    <source>
        <dbReference type="SAM" id="MobiDB-lite"/>
    </source>
</evidence>
<feature type="region of interest" description="Disordered" evidence="1">
    <location>
        <begin position="45"/>
        <end position="95"/>
    </location>
</feature>
<dbReference type="AlphaFoldDB" id="A0A645ESC1"/>
<protein>
    <submittedName>
        <fullName evidence="2">Uncharacterized protein</fullName>
    </submittedName>
</protein>